<feature type="transmembrane region" description="Helical" evidence="1">
    <location>
        <begin position="39"/>
        <end position="59"/>
    </location>
</feature>
<keyword evidence="1" id="KW-0472">Membrane</keyword>
<dbReference type="KEGG" id="vbh:CMV30_08065"/>
<keyword evidence="1" id="KW-0812">Transmembrane</keyword>
<gene>
    <name evidence="2" type="ORF">CMV30_08065</name>
</gene>
<dbReference type="OrthoDB" id="194531at2"/>
<sequence length="131" mass="14756">MILFLRFFFLLVLASMFAVTGWASSLCPLFSVPREVATHPWFIATLFDAYWGFLTFYVWVFFQQTAWHARLVWLIAILLLGNIAMALYCLNALFRVPLPTPLSEVLIARRPGPSWLGTSLAAAGIGILFIA</sequence>
<evidence type="ECO:0000313" key="2">
    <source>
        <dbReference type="EMBL" id="ATC63908.1"/>
    </source>
</evidence>
<accession>A0A290QF00</accession>
<keyword evidence="3" id="KW-1185">Reference proteome</keyword>
<organism evidence="2 3">
    <name type="scientific">Nibricoccus aquaticus</name>
    <dbReference type="NCBI Taxonomy" id="2576891"/>
    <lineage>
        <taxon>Bacteria</taxon>
        <taxon>Pseudomonadati</taxon>
        <taxon>Verrucomicrobiota</taxon>
        <taxon>Opitutia</taxon>
        <taxon>Opitutales</taxon>
        <taxon>Opitutaceae</taxon>
        <taxon>Nibricoccus</taxon>
    </lineage>
</organism>
<feature type="transmembrane region" description="Helical" evidence="1">
    <location>
        <begin position="71"/>
        <end position="94"/>
    </location>
</feature>
<reference evidence="2 3" key="1">
    <citation type="submission" date="2017-09" db="EMBL/GenBank/DDBJ databases">
        <title>Complete genome sequence of Verrucomicrobial strain HZ-65, isolated from freshwater.</title>
        <authorList>
            <person name="Choi A."/>
        </authorList>
    </citation>
    <scope>NUCLEOTIDE SEQUENCE [LARGE SCALE GENOMIC DNA]</scope>
    <source>
        <strain evidence="2 3">HZ-65</strain>
    </source>
</reference>
<name>A0A290QF00_9BACT</name>
<proteinExistence type="predicted"/>
<dbReference type="EMBL" id="CP023344">
    <property type="protein sequence ID" value="ATC63908.1"/>
    <property type="molecule type" value="Genomic_DNA"/>
</dbReference>
<keyword evidence="1" id="KW-1133">Transmembrane helix</keyword>
<evidence type="ECO:0000313" key="3">
    <source>
        <dbReference type="Proteomes" id="UP000217265"/>
    </source>
</evidence>
<evidence type="ECO:0000256" key="1">
    <source>
        <dbReference type="SAM" id="Phobius"/>
    </source>
</evidence>
<feature type="transmembrane region" description="Helical" evidence="1">
    <location>
        <begin position="114"/>
        <end position="130"/>
    </location>
</feature>
<evidence type="ECO:0008006" key="4">
    <source>
        <dbReference type="Google" id="ProtNLM"/>
    </source>
</evidence>
<dbReference type="Proteomes" id="UP000217265">
    <property type="component" value="Chromosome"/>
</dbReference>
<dbReference type="InterPro" id="IPR009943">
    <property type="entry name" value="DUF1475"/>
</dbReference>
<protein>
    <recommendedName>
        <fullName evidence="4">DUF1475 domain-containing protein</fullName>
    </recommendedName>
</protein>
<dbReference type="Pfam" id="PF07343">
    <property type="entry name" value="DUF1475"/>
    <property type="match status" value="1"/>
</dbReference>
<dbReference type="AlphaFoldDB" id="A0A290QF00"/>